<evidence type="ECO:0000313" key="5">
    <source>
        <dbReference type="EMBL" id="UGS43730.1"/>
    </source>
</evidence>
<protein>
    <recommendedName>
        <fullName evidence="7">DUF4139 domain-containing protein</fullName>
    </recommendedName>
</protein>
<evidence type="ECO:0008006" key="7">
    <source>
        <dbReference type="Google" id="ProtNLM"/>
    </source>
</evidence>
<dbReference type="InterPro" id="IPR011935">
    <property type="entry name" value="CHP02231"/>
</dbReference>
<evidence type="ECO:0000259" key="4">
    <source>
        <dbReference type="Pfam" id="PF13600"/>
    </source>
</evidence>
<feature type="chain" id="PRO_5046407056" description="DUF4139 domain-containing protein" evidence="2">
    <location>
        <begin position="24"/>
        <end position="560"/>
    </location>
</feature>
<feature type="coiled-coil region" evidence="1">
    <location>
        <begin position="99"/>
        <end position="133"/>
    </location>
</feature>
<dbReference type="PANTHER" id="PTHR31005">
    <property type="entry name" value="DUF4139 DOMAIN-CONTAINING PROTEIN"/>
    <property type="match status" value="1"/>
</dbReference>
<proteinExistence type="predicted"/>
<keyword evidence="2" id="KW-0732">Signal</keyword>
<gene>
    <name evidence="5" type="ORF">G163CM_45100</name>
</gene>
<keyword evidence="1" id="KW-0175">Coiled coil</keyword>
<evidence type="ECO:0000259" key="3">
    <source>
        <dbReference type="Pfam" id="PF13598"/>
    </source>
</evidence>
<dbReference type="InterPro" id="IPR037291">
    <property type="entry name" value="DUF4139"/>
</dbReference>
<dbReference type="EMBL" id="CP087880">
    <property type="protein sequence ID" value="UGS43730.1"/>
    <property type="molecule type" value="Genomic_DNA"/>
</dbReference>
<name>A0ABY3SAD4_9ENTR</name>
<dbReference type="InterPro" id="IPR025554">
    <property type="entry name" value="DUF4140"/>
</dbReference>
<feature type="domain" description="DUF4139" evidence="3">
    <location>
        <begin position="213"/>
        <end position="553"/>
    </location>
</feature>
<organism evidence="5 6">
    <name type="scientific">Pseudocitrobacter corydidari</name>
    <dbReference type="NCBI Taxonomy" id="2891570"/>
    <lineage>
        <taxon>Bacteria</taxon>
        <taxon>Pseudomonadati</taxon>
        <taxon>Pseudomonadota</taxon>
        <taxon>Gammaproteobacteria</taxon>
        <taxon>Enterobacterales</taxon>
        <taxon>Enterobacteriaceae</taxon>
        <taxon>Pseudocitrobacter</taxon>
    </lineage>
</organism>
<dbReference type="Proteomes" id="UP001199659">
    <property type="component" value="Chromosome"/>
</dbReference>
<evidence type="ECO:0000313" key="6">
    <source>
        <dbReference type="Proteomes" id="UP001199659"/>
    </source>
</evidence>
<feature type="signal peptide" evidence="2">
    <location>
        <begin position="1"/>
        <end position="23"/>
    </location>
</feature>
<sequence length="560" mass="61677">MFILKPLPLALFLAGVSVSSAWSAQLTQPLSLKEVTVYLRGASLQSEEALNLPAGESEITFTQVADSVLPDSIAIAMDNGVTVLSSRVALQETQSGADLSDIQQRLNAARQEKEKLTAEKNNINAQIKVLEANRSLTTKSAAEVAKYLQMVKEKNGELLIAAGQLTQKISDKQRDIDKLEQHDLLSELNGQNEPQVIIARVYTPKAVSSRAVVRYMTRAASWTPLYDIHASAINQPLRLVYKASIRQYTGLAWKNVKLVLSTSEPNTHLTLPRMETQYVDVRDESNVIQGYAYGSGSGSLDAAFQAREEATARKDTYAAEKAAVAAKAAADKKAAEAGRRYAAPEKAPTPRPAENFTALNVRYALTLPWQIDSDNNARTVVIKEESVSGNYRFFAIPKISNDAYLQVQINAWEDLNLIPGESQIFFGNNRTGVGYLQPPEDGKSLNIQLNRDPKLIIQRKTVQKKENAVSIFNDDAIRNFSYSLNVKNSYAEAVDLTLLDQIPVSANSDITVEKVQYGQAQYNAKTGELSWKLHLAGKESTSLPFSYTVKYPKNITPSGM</sequence>
<keyword evidence="6" id="KW-1185">Reference proteome</keyword>
<feature type="domain" description="DUF4140" evidence="4">
    <location>
        <begin position="35"/>
        <end position="130"/>
    </location>
</feature>
<accession>A0ABY3SAD4</accession>
<dbReference type="Pfam" id="PF13598">
    <property type="entry name" value="DUF4139"/>
    <property type="match status" value="1"/>
</dbReference>
<evidence type="ECO:0000256" key="1">
    <source>
        <dbReference type="SAM" id="Coils"/>
    </source>
</evidence>
<dbReference type="PANTHER" id="PTHR31005:SF8">
    <property type="entry name" value="DUF4139 DOMAIN-CONTAINING PROTEIN"/>
    <property type="match status" value="1"/>
</dbReference>
<reference evidence="5 6" key="1">
    <citation type="journal article" date="2022" name="Int. J. Syst. Evol. Microbiol.">
        <title>Pseudocitrobacter corydidari sp. nov., isolated from the Asian emerald cockroach Corydidarum magnifica.</title>
        <authorList>
            <person name="Guzman J."/>
            <person name="Poehlein A."/>
            <person name="Glaeser S.P."/>
            <person name="Schwengers O."/>
            <person name="Blom J."/>
            <person name="Hollensteiner J."/>
            <person name="Kampfer P."/>
            <person name="Vilcinskas A."/>
        </authorList>
    </citation>
    <scope>NUCLEOTIDE SEQUENCE [LARGE SCALE GENOMIC DNA]</scope>
    <source>
        <strain evidence="5">G163CM</strain>
    </source>
</reference>
<dbReference type="Pfam" id="PF13600">
    <property type="entry name" value="DUF4140"/>
    <property type="match status" value="1"/>
</dbReference>
<dbReference type="RefSeq" id="WP_231826356.1">
    <property type="nucleotide sequence ID" value="NZ_CP087880.1"/>
</dbReference>
<dbReference type="NCBIfam" id="TIGR02231">
    <property type="entry name" value="mucoidy inhibitor MuiA family protein"/>
    <property type="match status" value="1"/>
</dbReference>
<evidence type="ECO:0000256" key="2">
    <source>
        <dbReference type="SAM" id="SignalP"/>
    </source>
</evidence>